<reference evidence="1" key="1">
    <citation type="submission" date="2022-10" db="EMBL/GenBank/DDBJ databases">
        <title>Culturing micro-colonial fungi from biological soil crusts in the Mojave desert and describing Neophaeococcomyces mojavensis, and introducing the new genera and species Taxawa tesnikishii.</title>
        <authorList>
            <person name="Kurbessoian T."/>
            <person name="Stajich J.E."/>
        </authorList>
    </citation>
    <scope>NUCLEOTIDE SEQUENCE</scope>
    <source>
        <strain evidence="1">JES_115</strain>
    </source>
</reference>
<evidence type="ECO:0000313" key="2">
    <source>
        <dbReference type="Proteomes" id="UP001172680"/>
    </source>
</evidence>
<name>A0ACC2YJY2_9PEZI</name>
<comment type="caution">
    <text evidence="1">The sequence shown here is derived from an EMBL/GenBank/DDBJ whole genome shotgun (WGS) entry which is preliminary data.</text>
</comment>
<sequence length="334" mass="37574">MDLARKAQFFTLDVITKIAFGEAFGDLEHDEDMYKYIQSTEEMLDVIIFLGTIPAFNWLVSFDWVAKMAFPSGEEATGVGRLIAISQQLIGKRFGPKAASRQDMIESFIRHGVKEDELVSESLLQVLAGSDTSATVIRATMLYLMSHPSTYRKVQEEIDAAVRSGRASSPVIRASEVQELPYLHAVIKEGMRIHPSVIGSIPKVVPPEGDTVEIDGKRVFLPGGTNVGYNAWGVHHRKDVFGEDADAFRPERWLEAKGEKLAYMEKTADLAFGWGKYQCLGKNIAWMEINKVFFELLRNFDFAIVDPTKPWKSECSGLWKQSEEWVEITDRLAS</sequence>
<organism evidence="1 2">
    <name type="scientific">Coniosporium tulheliwenetii</name>
    <dbReference type="NCBI Taxonomy" id="3383036"/>
    <lineage>
        <taxon>Eukaryota</taxon>
        <taxon>Fungi</taxon>
        <taxon>Dikarya</taxon>
        <taxon>Ascomycota</taxon>
        <taxon>Pezizomycotina</taxon>
        <taxon>Dothideomycetes</taxon>
        <taxon>Dothideomycetes incertae sedis</taxon>
        <taxon>Coniosporium</taxon>
    </lineage>
</organism>
<accession>A0ACC2YJY2</accession>
<dbReference type="EMBL" id="JAPDRP010000027">
    <property type="protein sequence ID" value="KAJ9635435.1"/>
    <property type="molecule type" value="Genomic_DNA"/>
</dbReference>
<keyword evidence="2" id="KW-1185">Reference proteome</keyword>
<protein>
    <submittedName>
        <fullName evidence="1">Uncharacterized protein</fullName>
    </submittedName>
</protein>
<proteinExistence type="predicted"/>
<evidence type="ECO:0000313" key="1">
    <source>
        <dbReference type="EMBL" id="KAJ9635435.1"/>
    </source>
</evidence>
<dbReference type="Proteomes" id="UP001172680">
    <property type="component" value="Unassembled WGS sequence"/>
</dbReference>
<gene>
    <name evidence="1" type="ORF">H2199_008438</name>
</gene>